<proteinExistence type="predicted"/>
<evidence type="ECO:0000313" key="1">
    <source>
        <dbReference type="EMBL" id="AEI76688.1"/>
    </source>
</evidence>
<gene>
    <name evidence="1" type="ordered locus">CNE_1c13390</name>
</gene>
<organism evidence="1 2">
    <name type="scientific">Cupriavidus necator (strain ATCC 43291 / DSM 13513 / CCUG 52238 / LMG 8453 / N-1)</name>
    <name type="common">Ralstonia eutropha</name>
    <dbReference type="NCBI Taxonomy" id="1042878"/>
    <lineage>
        <taxon>Bacteria</taxon>
        <taxon>Pseudomonadati</taxon>
        <taxon>Pseudomonadota</taxon>
        <taxon>Betaproteobacteria</taxon>
        <taxon>Burkholderiales</taxon>
        <taxon>Burkholderiaceae</taxon>
        <taxon>Cupriavidus</taxon>
    </lineage>
</organism>
<dbReference type="RefSeq" id="WP_013956332.1">
    <property type="nucleotide sequence ID" value="NC_015726.1"/>
</dbReference>
<accession>G0ES70</accession>
<name>G0ES70_CUPNN</name>
<dbReference type="HOGENOM" id="CLU_631236_0_0_4"/>
<reference evidence="1 2" key="1">
    <citation type="journal article" date="2011" name="J. Bacteriol.">
        <title>Complete genome sequence of the type strain Cupriavidus necator N-1.</title>
        <authorList>
            <person name="Poehlein A."/>
            <person name="Kusian B."/>
            <person name="Friedrich B."/>
            <person name="Daniel R."/>
            <person name="Bowien B."/>
        </authorList>
    </citation>
    <scope>NUCLEOTIDE SEQUENCE [LARGE SCALE GENOMIC DNA]</scope>
    <source>
        <strain evidence="2">ATCC 43291 / DSM 13513 / CCUG 52238 / LMG 8453 / N-1</strain>
    </source>
</reference>
<dbReference type="EMBL" id="CP002877">
    <property type="protein sequence ID" value="AEI76688.1"/>
    <property type="molecule type" value="Genomic_DNA"/>
</dbReference>
<evidence type="ECO:0000313" key="2">
    <source>
        <dbReference type="Proteomes" id="UP000006798"/>
    </source>
</evidence>
<sequence length="434" mass="48744">MSDHDPAEDFINEHQAEIDTRVALFDKVKERCAAANLATSDDINLEDDGPALIVHMACGRGTREVKLEEASQAQSFLDMDFERYRFLPGYDAIFCPDTGELEALLRQLGSTLQQVSLVTRARLLGKSETRGRVRMQSLEVTGENSTKAILQPESSVLSALLARPSRVSLKISQPGLTSAEEFEKVLVKLSNALFFQVEHLSGIGLGLVRHRPQPAPRSKQSRTNLAEVIQFPTMEYDEAPISLYWYGRNASGIPLLQFLAYYQVLEYYYPVYSKAEANRRVRHVLKEPGFRADRDADVNRLLGVIQAARGGGFFDERAQLSATLKECLDEGELREFFAADEDRKAWFIKSEKQSVLKVRAIPLNDSRADLVSEVAERIYQIRCKIVHTKAEGGAGEVELLLPYSREAESLTHDIELVRYACQKVLICASVPFQL</sequence>
<dbReference type="KEGG" id="cnc:CNE_1c13390"/>
<dbReference type="Proteomes" id="UP000006798">
    <property type="component" value="Chromosome 1"/>
</dbReference>
<dbReference type="GeneID" id="34309268"/>
<dbReference type="AlphaFoldDB" id="G0ES70"/>
<protein>
    <submittedName>
        <fullName evidence="1">Uncharacterized protein</fullName>
    </submittedName>
</protein>